<feature type="domain" description="HPt" evidence="1">
    <location>
        <begin position="1"/>
        <end position="91"/>
    </location>
</feature>
<evidence type="ECO:0000259" key="1">
    <source>
        <dbReference type="PROSITE" id="PS50894"/>
    </source>
</evidence>
<organism evidence="2">
    <name type="scientific">hydrothermal vent metagenome</name>
    <dbReference type="NCBI Taxonomy" id="652676"/>
    <lineage>
        <taxon>unclassified sequences</taxon>
        <taxon>metagenomes</taxon>
        <taxon>ecological metagenomes</taxon>
    </lineage>
</organism>
<dbReference type="InterPro" id="IPR008207">
    <property type="entry name" value="Sig_transdc_His_kin_Hpt_dom"/>
</dbReference>
<dbReference type="GO" id="GO:0000160">
    <property type="term" value="P:phosphorelay signal transduction system"/>
    <property type="evidence" value="ECO:0007669"/>
    <property type="project" value="InterPro"/>
</dbReference>
<name>A0A3B0VLW0_9ZZZZ</name>
<dbReference type="AlphaFoldDB" id="A0A3B0VLW0"/>
<dbReference type="PROSITE" id="PS50894">
    <property type="entry name" value="HPT"/>
    <property type="match status" value="1"/>
</dbReference>
<sequence>MFEQLKQQFLASFEAKIENLKNALENQDAQALTVSVHQLAGSSGSYGYDAISELCSVIETLVHDNDSIDSTTQEKTHLLISLMAGQVNDAA</sequence>
<dbReference type="SUPFAM" id="SSF47226">
    <property type="entry name" value="Histidine-containing phosphotransfer domain, HPT domain"/>
    <property type="match status" value="1"/>
</dbReference>
<reference evidence="2" key="1">
    <citation type="submission" date="2018-06" db="EMBL/GenBank/DDBJ databases">
        <authorList>
            <person name="Zhirakovskaya E."/>
        </authorList>
    </citation>
    <scope>NUCLEOTIDE SEQUENCE</scope>
</reference>
<gene>
    <name evidence="2" type="ORF">MNBD_GAMMA02-1646</name>
</gene>
<dbReference type="EMBL" id="UOFA01000123">
    <property type="protein sequence ID" value="VAW44608.1"/>
    <property type="molecule type" value="Genomic_DNA"/>
</dbReference>
<protein>
    <recommendedName>
        <fullName evidence="1">HPt domain-containing protein</fullName>
    </recommendedName>
</protein>
<evidence type="ECO:0000313" key="2">
    <source>
        <dbReference type="EMBL" id="VAW44608.1"/>
    </source>
</evidence>
<dbReference type="Gene3D" id="1.20.120.160">
    <property type="entry name" value="HPT domain"/>
    <property type="match status" value="1"/>
</dbReference>
<dbReference type="Pfam" id="PF01627">
    <property type="entry name" value="Hpt"/>
    <property type="match status" value="1"/>
</dbReference>
<dbReference type="InterPro" id="IPR036641">
    <property type="entry name" value="HPT_dom_sf"/>
</dbReference>
<accession>A0A3B0VLW0</accession>
<proteinExistence type="predicted"/>